<sequence>MAMVVVVRVFTGGAISQTGSSVDFGGMEATVLLFRESPDLTTLVNRIKWKFGWDDPGVVVGMQGRHDAELGSKMHVFLVPIVSADDWDMYKEIVLASQVRVLEVAVERTIVVEDLPDNLDVVNGNTEEQDPAAHHSRAPMEERPSEEFSAEEGRVLRSVMGEVPSVHSFDDVSMVDKAVCANGLRSRDGIADPENDIIQKNLLFSTMEDMKVVQPGPTRSGSDEAEEDEEEAGEDEEEGGADEAEEAEEKAGEDEEDVAARIPDEMLLKDLVDAPPPTQPTQDTPPRRRKRRDRADISSVNVIEGTRGQHPVARFKPGSGARRKRN</sequence>
<accession>D3IVE8</accession>
<feature type="region of interest" description="Disordered" evidence="1">
    <location>
        <begin position="120"/>
        <end position="151"/>
    </location>
</feature>
<name>D3IVE8_PHYED</name>
<protein>
    <submittedName>
        <fullName evidence="2">Putative retrotransposon protein</fullName>
    </submittedName>
</protein>
<proteinExistence type="predicted"/>
<feature type="compositionally biased region" description="Basic and acidic residues" evidence="1">
    <location>
        <begin position="138"/>
        <end position="151"/>
    </location>
</feature>
<dbReference type="EMBL" id="GQ252816">
    <property type="protein sequence ID" value="ADB85288.1"/>
    <property type="molecule type" value="Genomic_DNA"/>
</dbReference>
<feature type="compositionally biased region" description="Basic and acidic residues" evidence="1">
    <location>
        <begin position="258"/>
        <end position="272"/>
    </location>
</feature>
<reference evidence="2" key="1">
    <citation type="journal article" date="2010" name="J. Integr. Plant Biol.">
        <title>Insights into the bamboo genome: syntenic relationships to rice and sorghum.</title>
        <authorList>
            <person name="Gui Y.J."/>
            <person name="Zhou Y."/>
            <person name="Wang Y."/>
            <person name="Wang S."/>
            <person name="Wang S.Y."/>
            <person name="Hu Y."/>
            <person name="Bo S.P."/>
            <person name="Chen H."/>
            <person name="Zhou C.P."/>
            <person name="Ma N.X."/>
            <person name="Zhang T.Z."/>
            <person name="Fan L.J."/>
        </authorList>
    </citation>
    <scope>NUCLEOTIDE SEQUENCE</scope>
    <source>
        <tissue evidence="2">Shoot</tissue>
    </source>
</reference>
<evidence type="ECO:0000313" key="2">
    <source>
        <dbReference type="EMBL" id="ADB85288.1"/>
    </source>
</evidence>
<organism evidence="2">
    <name type="scientific">Phyllostachys edulis</name>
    <name type="common">Tortoise shell bamboo</name>
    <name type="synonym">Bambusa edulis</name>
    <dbReference type="NCBI Taxonomy" id="38705"/>
    <lineage>
        <taxon>Eukaryota</taxon>
        <taxon>Viridiplantae</taxon>
        <taxon>Streptophyta</taxon>
        <taxon>Embryophyta</taxon>
        <taxon>Tracheophyta</taxon>
        <taxon>Spermatophyta</taxon>
        <taxon>Magnoliopsida</taxon>
        <taxon>Liliopsida</taxon>
        <taxon>Poales</taxon>
        <taxon>Poaceae</taxon>
        <taxon>BOP clade</taxon>
        <taxon>Bambusoideae</taxon>
        <taxon>Arundinarodae</taxon>
        <taxon>Arundinarieae</taxon>
        <taxon>Arundinariinae</taxon>
        <taxon>Phyllostachys</taxon>
    </lineage>
</organism>
<dbReference type="AlphaFoldDB" id="D3IVE8"/>
<feature type="region of interest" description="Disordered" evidence="1">
    <location>
        <begin position="208"/>
        <end position="326"/>
    </location>
</feature>
<evidence type="ECO:0000256" key="1">
    <source>
        <dbReference type="SAM" id="MobiDB-lite"/>
    </source>
</evidence>
<feature type="compositionally biased region" description="Acidic residues" evidence="1">
    <location>
        <begin position="223"/>
        <end position="257"/>
    </location>
</feature>